<dbReference type="EMBL" id="LAZR01000051">
    <property type="protein sequence ID" value="KKN98422.1"/>
    <property type="molecule type" value="Genomic_DNA"/>
</dbReference>
<organism evidence="2">
    <name type="scientific">marine sediment metagenome</name>
    <dbReference type="NCBI Taxonomy" id="412755"/>
    <lineage>
        <taxon>unclassified sequences</taxon>
        <taxon>metagenomes</taxon>
        <taxon>ecological metagenomes</taxon>
    </lineage>
</organism>
<sequence>MKTLELMELNTQLRRLTSERAEATNKRELKRLDNSIAVTQRDIQSLVTNSRNPMYQLKSALAS</sequence>
<evidence type="ECO:0000313" key="2">
    <source>
        <dbReference type="EMBL" id="KKN98422.1"/>
    </source>
</evidence>
<keyword evidence="1" id="KW-0175">Coiled coil</keyword>
<evidence type="ECO:0000256" key="1">
    <source>
        <dbReference type="SAM" id="Coils"/>
    </source>
</evidence>
<comment type="caution">
    <text evidence="2">The sequence shown here is derived from an EMBL/GenBank/DDBJ whole genome shotgun (WGS) entry which is preliminary data.</text>
</comment>
<gene>
    <name evidence="2" type="ORF">LCGC14_0145140</name>
</gene>
<reference evidence="2" key="1">
    <citation type="journal article" date="2015" name="Nature">
        <title>Complex archaea that bridge the gap between prokaryotes and eukaryotes.</title>
        <authorList>
            <person name="Spang A."/>
            <person name="Saw J.H."/>
            <person name="Jorgensen S.L."/>
            <person name="Zaremba-Niedzwiedzka K."/>
            <person name="Martijn J."/>
            <person name="Lind A.E."/>
            <person name="van Eijk R."/>
            <person name="Schleper C."/>
            <person name="Guy L."/>
            <person name="Ettema T.J."/>
        </authorList>
    </citation>
    <scope>NUCLEOTIDE SEQUENCE</scope>
</reference>
<feature type="coiled-coil region" evidence="1">
    <location>
        <begin position="6"/>
        <end position="33"/>
    </location>
</feature>
<accession>A0A0F9VF69</accession>
<protein>
    <submittedName>
        <fullName evidence="2">Uncharacterized protein</fullName>
    </submittedName>
</protein>
<name>A0A0F9VF69_9ZZZZ</name>
<proteinExistence type="predicted"/>
<dbReference type="AlphaFoldDB" id="A0A0F9VF69"/>